<protein>
    <submittedName>
        <fullName evidence="2">Uncharacterized protein</fullName>
    </submittedName>
</protein>
<evidence type="ECO:0000313" key="1">
    <source>
        <dbReference type="EMBL" id="CAB4144304.1"/>
    </source>
</evidence>
<name>A0A6J5R317_9CAUD</name>
<dbReference type="EMBL" id="LR796428">
    <property type="protein sequence ID" value="CAB4144304.1"/>
    <property type="molecule type" value="Genomic_DNA"/>
</dbReference>
<reference evidence="2" key="1">
    <citation type="submission" date="2020-05" db="EMBL/GenBank/DDBJ databases">
        <authorList>
            <person name="Chiriac C."/>
            <person name="Salcher M."/>
            <person name="Ghai R."/>
            <person name="Kavagutti S V."/>
        </authorList>
    </citation>
    <scope>NUCLEOTIDE SEQUENCE</scope>
</reference>
<accession>A0A6J5R317</accession>
<sequence>MTKAALEAEVQALRAKVAAMEAEMMDFRVHLETPKFCGPDRGWIAVSDVLARLRRVDDAALTAYEGT</sequence>
<evidence type="ECO:0000313" key="2">
    <source>
        <dbReference type="EMBL" id="CAB4190322.1"/>
    </source>
</evidence>
<gene>
    <name evidence="2" type="ORF">UFOVP1200_53</name>
    <name evidence="1" type="ORF">UFOVP469_23</name>
</gene>
<dbReference type="EMBL" id="LR797153">
    <property type="protein sequence ID" value="CAB4190322.1"/>
    <property type="molecule type" value="Genomic_DNA"/>
</dbReference>
<proteinExistence type="predicted"/>
<organism evidence="2">
    <name type="scientific">uncultured Caudovirales phage</name>
    <dbReference type="NCBI Taxonomy" id="2100421"/>
    <lineage>
        <taxon>Viruses</taxon>
        <taxon>Duplodnaviria</taxon>
        <taxon>Heunggongvirae</taxon>
        <taxon>Uroviricota</taxon>
        <taxon>Caudoviricetes</taxon>
        <taxon>Peduoviridae</taxon>
        <taxon>Maltschvirus</taxon>
        <taxon>Maltschvirus maltsch</taxon>
    </lineage>
</organism>